<reference evidence="2 3" key="1">
    <citation type="submission" date="2023-08" db="EMBL/GenBank/DDBJ databases">
        <title>A Necator americanus chromosomal reference genome.</title>
        <authorList>
            <person name="Ilik V."/>
            <person name="Petrzelkova K.J."/>
            <person name="Pardy F."/>
            <person name="Fuh T."/>
            <person name="Niatou-Singa F.S."/>
            <person name="Gouil Q."/>
            <person name="Baker L."/>
            <person name="Ritchie M.E."/>
            <person name="Jex A.R."/>
            <person name="Gazzola D."/>
            <person name="Li H."/>
            <person name="Toshio Fujiwara R."/>
            <person name="Zhan B."/>
            <person name="Aroian R.V."/>
            <person name="Pafco B."/>
            <person name="Schwarz E.M."/>
        </authorList>
    </citation>
    <scope>NUCLEOTIDE SEQUENCE [LARGE SCALE GENOMIC DNA]</scope>
    <source>
        <strain evidence="2 3">Aroian</strain>
        <tissue evidence="2">Whole animal</tissue>
    </source>
</reference>
<gene>
    <name evidence="2" type="primary">Necator_chrII.g6103</name>
    <name evidence="2" type="ORF">RB195_018310</name>
</gene>
<protein>
    <recommendedName>
        <fullName evidence="4">SUN domain-containing protein</fullName>
    </recommendedName>
</protein>
<name>A0ABR1CAR4_NECAM</name>
<keyword evidence="3" id="KW-1185">Reference proteome</keyword>
<keyword evidence="1" id="KW-0812">Transmembrane</keyword>
<proteinExistence type="predicted"/>
<keyword evidence="1" id="KW-0472">Membrane</keyword>
<dbReference type="Proteomes" id="UP001303046">
    <property type="component" value="Unassembled WGS sequence"/>
</dbReference>
<dbReference type="EMBL" id="JAVFWL010000002">
    <property type="protein sequence ID" value="KAK6735031.1"/>
    <property type="molecule type" value="Genomic_DNA"/>
</dbReference>
<feature type="transmembrane region" description="Helical" evidence="1">
    <location>
        <begin position="56"/>
        <end position="80"/>
    </location>
</feature>
<comment type="caution">
    <text evidence="2">The sequence shown here is derived from an EMBL/GenBank/DDBJ whole genome shotgun (WGS) entry which is preliminary data.</text>
</comment>
<sequence length="214" mass="24529">MILSDECIGAYEYDPEGRAMAPSLLVPSDDSDGGDCERRPPRRRFFQKSGRGSRKLLVDIGVPHCVLLCILFISIFFVAANTYSLSRRYSELSQSLSALSTMHSKMQTIELQLRKTRMEFDLWKENTQPQSNQTTNTTDYIYDVLEKLSTEIKEMKKKVAVSSSVTEEVTRRVSTVETRCLNVCRTPTMERDKPRRHLTERRRIHAGVLTSVKS</sequence>
<evidence type="ECO:0000256" key="1">
    <source>
        <dbReference type="SAM" id="Phobius"/>
    </source>
</evidence>
<keyword evidence="1" id="KW-1133">Transmembrane helix</keyword>
<evidence type="ECO:0000313" key="2">
    <source>
        <dbReference type="EMBL" id="KAK6735031.1"/>
    </source>
</evidence>
<organism evidence="2 3">
    <name type="scientific">Necator americanus</name>
    <name type="common">Human hookworm</name>
    <dbReference type="NCBI Taxonomy" id="51031"/>
    <lineage>
        <taxon>Eukaryota</taxon>
        <taxon>Metazoa</taxon>
        <taxon>Ecdysozoa</taxon>
        <taxon>Nematoda</taxon>
        <taxon>Chromadorea</taxon>
        <taxon>Rhabditida</taxon>
        <taxon>Rhabditina</taxon>
        <taxon>Rhabditomorpha</taxon>
        <taxon>Strongyloidea</taxon>
        <taxon>Ancylostomatidae</taxon>
        <taxon>Bunostominae</taxon>
        <taxon>Necator</taxon>
    </lineage>
</organism>
<evidence type="ECO:0000313" key="3">
    <source>
        <dbReference type="Proteomes" id="UP001303046"/>
    </source>
</evidence>
<evidence type="ECO:0008006" key="4">
    <source>
        <dbReference type="Google" id="ProtNLM"/>
    </source>
</evidence>
<accession>A0ABR1CAR4</accession>